<organism evidence="3 4">
    <name type="scientific">Lithospermum erythrorhizon</name>
    <name type="common">Purple gromwell</name>
    <name type="synonym">Lithospermum officinale var. erythrorhizon</name>
    <dbReference type="NCBI Taxonomy" id="34254"/>
    <lineage>
        <taxon>Eukaryota</taxon>
        <taxon>Viridiplantae</taxon>
        <taxon>Streptophyta</taxon>
        <taxon>Embryophyta</taxon>
        <taxon>Tracheophyta</taxon>
        <taxon>Spermatophyta</taxon>
        <taxon>Magnoliopsida</taxon>
        <taxon>eudicotyledons</taxon>
        <taxon>Gunneridae</taxon>
        <taxon>Pentapetalae</taxon>
        <taxon>asterids</taxon>
        <taxon>lamiids</taxon>
        <taxon>Boraginales</taxon>
        <taxon>Boraginaceae</taxon>
        <taxon>Boraginoideae</taxon>
        <taxon>Lithospermeae</taxon>
        <taxon>Lithospermum</taxon>
    </lineage>
</organism>
<protein>
    <recommendedName>
        <fullName evidence="2">PWWP domain-containing protein</fullName>
    </recommendedName>
</protein>
<dbReference type="CDD" id="cd05162">
    <property type="entry name" value="PWWP"/>
    <property type="match status" value="1"/>
</dbReference>
<evidence type="ECO:0000313" key="4">
    <source>
        <dbReference type="Proteomes" id="UP001454036"/>
    </source>
</evidence>
<accession>A0AAV3NLU5</accession>
<evidence type="ECO:0000256" key="1">
    <source>
        <dbReference type="SAM" id="MobiDB-lite"/>
    </source>
</evidence>
<dbReference type="AlphaFoldDB" id="A0AAV3NLU5"/>
<dbReference type="InterPro" id="IPR000313">
    <property type="entry name" value="PWWP_dom"/>
</dbReference>
<dbReference type="PROSITE" id="PS50812">
    <property type="entry name" value="PWWP"/>
    <property type="match status" value="1"/>
</dbReference>
<feature type="region of interest" description="Disordered" evidence="1">
    <location>
        <begin position="121"/>
        <end position="199"/>
    </location>
</feature>
<dbReference type="PANTHER" id="PTHR33697:SF1">
    <property type="entry name" value="TUDOR_PWWP_MBT SUPERFAMILY PROTEIN"/>
    <property type="match status" value="1"/>
</dbReference>
<dbReference type="PANTHER" id="PTHR33697">
    <property type="entry name" value="T17B22.17 PROTEIN-RELATED"/>
    <property type="match status" value="1"/>
</dbReference>
<gene>
    <name evidence="3" type="ORF">LIER_01494</name>
</gene>
<dbReference type="EMBL" id="BAABME010000144">
    <property type="protein sequence ID" value="GAA0140071.1"/>
    <property type="molecule type" value="Genomic_DNA"/>
</dbReference>
<dbReference type="InterPro" id="IPR044679">
    <property type="entry name" value="PWWP2-like"/>
</dbReference>
<feature type="domain" description="PWWP" evidence="2">
    <location>
        <begin position="15"/>
        <end position="76"/>
    </location>
</feature>
<keyword evidence="4" id="KW-1185">Reference proteome</keyword>
<reference evidence="3 4" key="1">
    <citation type="submission" date="2024-01" db="EMBL/GenBank/DDBJ databases">
        <title>The complete chloroplast genome sequence of Lithospermum erythrorhizon: insights into the phylogenetic relationship among Boraginaceae species and the maternal lineages of purple gromwells.</title>
        <authorList>
            <person name="Okada T."/>
            <person name="Watanabe K."/>
        </authorList>
    </citation>
    <scope>NUCLEOTIDE SEQUENCE [LARGE SCALE GENOMIC DNA]</scope>
</reference>
<comment type="caution">
    <text evidence="3">The sequence shown here is derived from an EMBL/GenBank/DDBJ whole genome shotgun (WGS) entry which is preliminary data.</text>
</comment>
<evidence type="ECO:0000313" key="3">
    <source>
        <dbReference type="EMBL" id="GAA0140071.1"/>
    </source>
</evidence>
<feature type="compositionally biased region" description="Low complexity" evidence="1">
    <location>
        <begin position="160"/>
        <end position="170"/>
    </location>
</feature>
<dbReference type="Gene3D" id="2.30.30.140">
    <property type="match status" value="1"/>
</dbReference>
<dbReference type="SUPFAM" id="SSF63748">
    <property type="entry name" value="Tudor/PWWP/MBT"/>
    <property type="match status" value="1"/>
</dbReference>
<dbReference type="Proteomes" id="UP001454036">
    <property type="component" value="Unassembled WGS sequence"/>
</dbReference>
<dbReference type="Pfam" id="PF00855">
    <property type="entry name" value="PWWP"/>
    <property type="match status" value="1"/>
</dbReference>
<proteinExistence type="predicted"/>
<sequence length="655" mass="73204">MDSLVEGSKGVDASLGGLVWVRRRNGRWWPGRILGPDELPESLPSQKSGTAIKLLGREDASVDWYNVEKSTRVKAFRCGEYDGCIEQAEVTAANSSKKVVKYASKEDAILHALEIERACLPKDHPGSNSTMTNQEHEVDDSPTSFHHNGEECNNMDEDSSNSSVSPEDPSYTGAYKEQTMERTSNDTDDGGTEGLKNIKGLDKLGTPVITSSKRKRFQVAHVHEFLKKEHRRRTVTGKLESKMRVSVPVVYEKLAHPTRSLPRGASFREVSSLGSNSTMIQISLKHIDMSSDDGLYVVPIVTEEQHCADLRLLMSNTSERAHVSSETKSNESSQVEAVSMGESGSTSSCTAEVNNIIQGVDKTISKWQLKRKRSRHSNKNRRQNLRKFTDVYDEFDAYVAGAECSVDDNTFSASQPSANRTHPLTSKAVADIKREEDQRWSWNTSHNDAHGSQASIEQHAQQTLMPHREPRFSMNSKYQKFIIRRHPAEYFLFDVNLEVKANYRPKHVPYVSLTSKLTGQSIIGHPLTVEVLEEGFDYDIVSDLGWYSSISELDEEVSATTSAMGGVKVDLEATPNLVERVPLKHALQNVTQSKLRKCGLLRTLSSLTGAREEREEKKLIVENVRGPSLACVPLTIAFSRLNEAFNCPNRPMHRL</sequence>
<name>A0AAV3NLU5_LITER</name>
<evidence type="ECO:0000259" key="2">
    <source>
        <dbReference type="PROSITE" id="PS50812"/>
    </source>
</evidence>